<dbReference type="InterPro" id="IPR003265">
    <property type="entry name" value="HhH-GPD_domain"/>
</dbReference>
<dbReference type="FunFam" id="1.10.340.30:FF:000001">
    <property type="entry name" value="Endonuclease III"/>
    <property type="match status" value="1"/>
</dbReference>
<comment type="cofactor">
    <cofactor evidence="12">
        <name>[4Fe-4S] cluster</name>
        <dbReference type="ChEBI" id="CHEBI:49883"/>
    </cofactor>
    <text evidence="12">Binds 1 [4Fe-4S] cluster.</text>
</comment>
<dbReference type="Gene3D" id="1.10.1670.10">
    <property type="entry name" value="Helix-hairpin-Helix base-excision DNA repair enzymes (C-terminal)"/>
    <property type="match status" value="1"/>
</dbReference>
<dbReference type="PANTHER" id="PTHR10359">
    <property type="entry name" value="A/G-SPECIFIC ADENINE GLYCOSYLASE/ENDONUCLEASE III"/>
    <property type="match status" value="1"/>
</dbReference>
<evidence type="ECO:0000256" key="4">
    <source>
        <dbReference type="ARBA" id="ARBA00022763"/>
    </source>
</evidence>
<sequence length="209" mass="23171">MVDSQNAEQILQTLAELYPQASCALDFSNPFELVVATVLSAQTTDVRVNQITPELFGTYPDAQALAEADPEMVEQIVRPLGFQRRRAGQLVSLAQNLVSEYEGEVPATRSELMSLAGVGRKTANVVLGNAFDHPAITVDTHVGRLARRWRWTEETSPLAAERDIAKVIPQPEWTIACHRIILHGRQFCHSRRPDCENCAMKTFCPSSLA</sequence>
<evidence type="ECO:0000256" key="6">
    <source>
        <dbReference type="ARBA" id="ARBA00023004"/>
    </source>
</evidence>
<dbReference type="Gene3D" id="1.10.340.30">
    <property type="entry name" value="Hypothetical protein, domain 2"/>
    <property type="match status" value="1"/>
</dbReference>
<dbReference type="GO" id="GO:0019104">
    <property type="term" value="F:DNA N-glycosylase activity"/>
    <property type="evidence" value="ECO:0007669"/>
    <property type="project" value="UniProtKB-UniRule"/>
</dbReference>
<dbReference type="GO" id="GO:0051539">
    <property type="term" value="F:4 iron, 4 sulfur cluster binding"/>
    <property type="evidence" value="ECO:0007669"/>
    <property type="project" value="UniProtKB-UniRule"/>
</dbReference>
<organism evidence="14 15">
    <name type="scientific">Boudabousia marimammalium</name>
    <dbReference type="NCBI Taxonomy" id="156892"/>
    <lineage>
        <taxon>Bacteria</taxon>
        <taxon>Bacillati</taxon>
        <taxon>Actinomycetota</taxon>
        <taxon>Actinomycetes</taxon>
        <taxon>Actinomycetales</taxon>
        <taxon>Actinomycetaceae</taxon>
        <taxon>Boudabousia</taxon>
    </lineage>
</organism>
<keyword evidence="10 12" id="KW-0456">Lyase</keyword>
<dbReference type="EMBL" id="MPDM01000001">
    <property type="protein sequence ID" value="OKL50634.1"/>
    <property type="molecule type" value="Genomic_DNA"/>
</dbReference>
<comment type="function">
    <text evidence="12">DNA repair enzyme that has both DNA N-glycosylase activity and AP-lyase activity. The DNA N-glycosylase activity releases various damaged pyrimidines from DNA by cleaving the N-glycosidic bond, leaving an AP (apurinic/apyrimidinic) site. The AP-lyase activity cleaves the phosphodiester bond 3' to the AP site by a beta-elimination, leaving a 3'-terminal unsaturated sugar and a product with a terminal 5'-phosphate.</text>
</comment>
<dbReference type="CDD" id="cd00056">
    <property type="entry name" value="ENDO3c"/>
    <property type="match status" value="1"/>
</dbReference>
<keyword evidence="5 12" id="KW-0378">Hydrolase</keyword>
<dbReference type="GO" id="GO:0003677">
    <property type="term" value="F:DNA binding"/>
    <property type="evidence" value="ECO:0007669"/>
    <property type="project" value="UniProtKB-UniRule"/>
</dbReference>
<keyword evidence="2 12" id="KW-0004">4Fe-4S</keyword>
<dbReference type="NCBIfam" id="TIGR01083">
    <property type="entry name" value="nth"/>
    <property type="match status" value="1"/>
</dbReference>
<dbReference type="OrthoDB" id="9800977at2"/>
<evidence type="ECO:0000256" key="3">
    <source>
        <dbReference type="ARBA" id="ARBA00022723"/>
    </source>
</evidence>
<keyword evidence="14" id="KW-0540">Nuclease</keyword>
<dbReference type="GO" id="GO:0006285">
    <property type="term" value="P:base-excision repair, AP site formation"/>
    <property type="evidence" value="ECO:0007669"/>
    <property type="project" value="TreeGrafter"/>
</dbReference>
<evidence type="ECO:0000256" key="7">
    <source>
        <dbReference type="ARBA" id="ARBA00023014"/>
    </source>
</evidence>
<protein>
    <recommendedName>
        <fullName evidence="12">Endonuclease III</fullName>
        <ecNumber evidence="12">4.2.99.18</ecNumber>
    </recommendedName>
    <alternativeName>
        <fullName evidence="12">DNA-(apurinic or apyrimidinic site) lyase</fullName>
    </alternativeName>
</protein>
<keyword evidence="9 12" id="KW-0234">DNA repair</keyword>
<feature type="binding site" evidence="12">
    <location>
        <position position="204"/>
    </location>
    <ligand>
        <name>[4Fe-4S] cluster</name>
        <dbReference type="ChEBI" id="CHEBI:49883"/>
    </ligand>
</feature>
<evidence type="ECO:0000256" key="5">
    <source>
        <dbReference type="ARBA" id="ARBA00022801"/>
    </source>
</evidence>
<evidence type="ECO:0000256" key="9">
    <source>
        <dbReference type="ARBA" id="ARBA00023204"/>
    </source>
</evidence>
<dbReference type="EC" id="4.2.99.18" evidence="12"/>
<keyword evidence="4 12" id="KW-0227">DNA damage</keyword>
<dbReference type="STRING" id="156892.BM477_01395"/>
<keyword evidence="8 12" id="KW-0238">DNA-binding</keyword>
<dbReference type="AlphaFoldDB" id="A0A1Q5PSR6"/>
<accession>A0A1Q5PSR6</accession>
<dbReference type="SUPFAM" id="SSF48150">
    <property type="entry name" value="DNA-glycosylase"/>
    <property type="match status" value="1"/>
</dbReference>
<comment type="catalytic activity">
    <reaction evidence="12">
        <text>2'-deoxyribonucleotide-(2'-deoxyribose 5'-phosphate)-2'-deoxyribonucleotide-DNA = a 3'-end 2'-deoxyribonucleotide-(2,3-dehydro-2,3-deoxyribose 5'-phosphate)-DNA + a 5'-end 5'-phospho-2'-deoxyribonucleoside-DNA + H(+)</text>
        <dbReference type="Rhea" id="RHEA:66592"/>
        <dbReference type="Rhea" id="RHEA-COMP:13180"/>
        <dbReference type="Rhea" id="RHEA-COMP:16897"/>
        <dbReference type="Rhea" id="RHEA-COMP:17067"/>
        <dbReference type="ChEBI" id="CHEBI:15378"/>
        <dbReference type="ChEBI" id="CHEBI:136412"/>
        <dbReference type="ChEBI" id="CHEBI:157695"/>
        <dbReference type="ChEBI" id="CHEBI:167181"/>
        <dbReference type="EC" id="4.2.99.18"/>
    </reaction>
</comment>
<dbReference type="PROSITE" id="PS01155">
    <property type="entry name" value="ENDONUCLEASE_III_2"/>
    <property type="match status" value="1"/>
</dbReference>
<dbReference type="InterPro" id="IPR011257">
    <property type="entry name" value="DNA_glycosylase"/>
</dbReference>
<dbReference type="Pfam" id="PF00633">
    <property type="entry name" value="HHH"/>
    <property type="match status" value="1"/>
</dbReference>
<evidence type="ECO:0000256" key="12">
    <source>
        <dbReference type="HAMAP-Rule" id="MF_00942"/>
    </source>
</evidence>
<dbReference type="InterPro" id="IPR000445">
    <property type="entry name" value="HhH_motif"/>
</dbReference>
<dbReference type="FunFam" id="1.10.1670.10:FF:000001">
    <property type="entry name" value="Endonuclease III"/>
    <property type="match status" value="1"/>
</dbReference>
<evidence type="ECO:0000313" key="15">
    <source>
        <dbReference type="Proteomes" id="UP000186465"/>
    </source>
</evidence>
<gene>
    <name evidence="12" type="primary">nth</name>
    <name evidence="14" type="ORF">BM477_01395</name>
</gene>
<evidence type="ECO:0000259" key="13">
    <source>
        <dbReference type="SMART" id="SM00478"/>
    </source>
</evidence>
<name>A0A1Q5PSR6_9ACTO</name>
<feature type="binding site" evidence="12">
    <location>
        <position position="188"/>
    </location>
    <ligand>
        <name>[4Fe-4S] cluster</name>
        <dbReference type="ChEBI" id="CHEBI:49883"/>
    </ligand>
</feature>
<dbReference type="Proteomes" id="UP000186465">
    <property type="component" value="Unassembled WGS sequence"/>
</dbReference>
<proteinExistence type="inferred from homology"/>
<feature type="binding site" evidence="12">
    <location>
        <position position="198"/>
    </location>
    <ligand>
        <name>[4Fe-4S] cluster</name>
        <dbReference type="ChEBI" id="CHEBI:49883"/>
    </ligand>
</feature>
<feature type="binding site" evidence="12">
    <location>
        <position position="195"/>
    </location>
    <ligand>
        <name>[4Fe-4S] cluster</name>
        <dbReference type="ChEBI" id="CHEBI:49883"/>
    </ligand>
</feature>
<evidence type="ECO:0000256" key="1">
    <source>
        <dbReference type="ARBA" id="ARBA00008343"/>
    </source>
</evidence>
<keyword evidence="7 12" id="KW-0411">Iron-sulfur</keyword>
<keyword evidence="14" id="KW-0255">Endonuclease</keyword>
<feature type="domain" description="HhH-GPD" evidence="13">
    <location>
        <begin position="39"/>
        <end position="186"/>
    </location>
</feature>
<dbReference type="SMART" id="SM00478">
    <property type="entry name" value="ENDO3c"/>
    <property type="match status" value="1"/>
</dbReference>
<evidence type="ECO:0000256" key="2">
    <source>
        <dbReference type="ARBA" id="ARBA00022485"/>
    </source>
</evidence>
<evidence type="ECO:0000256" key="8">
    <source>
        <dbReference type="ARBA" id="ARBA00023125"/>
    </source>
</evidence>
<keyword evidence="6 12" id="KW-0408">Iron</keyword>
<evidence type="ECO:0000256" key="10">
    <source>
        <dbReference type="ARBA" id="ARBA00023239"/>
    </source>
</evidence>
<keyword evidence="3 12" id="KW-0479">Metal-binding</keyword>
<evidence type="ECO:0000313" key="14">
    <source>
        <dbReference type="EMBL" id="OKL50634.1"/>
    </source>
</evidence>
<dbReference type="GO" id="GO:0046872">
    <property type="term" value="F:metal ion binding"/>
    <property type="evidence" value="ECO:0007669"/>
    <property type="project" value="UniProtKB-KW"/>
</dbReference>
<evidence type="ECO:0000256" key="11">
    <source>
        <dbReference type="ARBA" id="ARBA00023295"/>
    </source>
</evidence>
<keyword evidence="15" id="KW-1185">Reference proteome</keyword>
<dbReference type="InterPro" id="IPR004036">
    <property type="entry name" value="Endonuclease-III-like_CS2"/>
</dbReference>
<dbReference type="InterPro" id="IPR005759">
    <property type="entry name" value="Nth"/>
</dbReference>
<dbReference type="HAMAP" id="MF_00942">
    <property type="entry name" value="Nth"/>
    <property type="match status" value="1"/>
</dbReference>
<comment type="caution">
    <text evidence="14">The sequence shown here is derived from an EMBL/GenBank/DDBJ whole genome shotgun (WGS) entry which is preliminary data.</text>
</comment>
<dbReference type="InterPro" id="IPR023170">
    <property type="entry name" value="HhH_base_excis_C"/>
</dbReference>
<comment type="similarity">
    <text evidence="1 12">Belongs to the Nth/MutY family.</text>
</comment>
<reference evidence="15" key="1">
    <citation type="submission" date="2016-11" db="EMBL/GenBank/DDBJ databases">
        <title>Actinomyces gypaetusis sp. nov. isolated from Gypaetus barbatus in Qinghai Tibet Plateau China.</title>
        <authorList>
            <person name="Meng X."/>
        </authorList>
    </citation>
    <scope>NUCLEOTIDE SEQUENCE [LARGE SCALE GENOMIC DNA]</scope>
    <source>
        <strain evidence="15">DSM 15383</strain>
    </source>
</reference>
<keyword evidence="11 12" id="KW-0326">Glycosidase</keyword>
<dbReference type="Pfam" id="PF00730">
    <property type="entry name" value="HhH-GPD"/>
    <property type="match status" value="1"/>
</dbReference>
<dbReference type="PIRSF" id="PIRSF001435">
    <property type="entry name" value="Nth"/>
    <property type="match status" value="1"/>
</dbReference>
<dbReference type="PANTHER" id="PTHR10359:SF18">
    <property type="entry name" value="ENDONUCLEASE III"/>
    <property type="match status" value="1"/>
</dbReference>
<dbReference type="GO" id="GO:0140078">
    <property type="term" value="F:class I DNA-(apurinic or apyrimidinic site) endonuclease activity"/>
    <property type="evidence" value="ECO:0007669"/>
    <property type="project" value="UniProtKB-EC"/>
</dbReference>